<dbReference type="EMBL" id="WTFF01000112">
    <property type="protein sequence ID" value="MBW5483582.1"/>
    <property type="molecule type" value="Genomic_DNA"/>
</dbReference>
<reference evidence="2 3" key="1">
    <citation type="submission" date="2019-12" db="EMBL/GenBank/DDBJ databases">
        <title>Genome sequence of Streptomyces bambusae.</title>
        <authorList>
            <person name="Bansal K."/>
            <person name="Choksket S."/>
            <person name="Korpole S."/>
            <person name="Patil P.B."/>
        </authorList>
    </citation>
    <scope>NUCLEOTIDE SEQUENCE [LARGE SCALE GENOMIC DNA]</scope>
    <source>
        <strain evidence="2 3">SK60</strain>
    </source>
</reference>
<accession>A0ABS6Z763</accession>
<dbReference type="Proteomes" id="UP000812013">
    <property type="component" value="Unassembled WGS sequence"/>
</dbReference>
<organism evidence="2 3">
    <name type="scientific">Streptomyces bambusae</name>
    <dbReference type="NCBI Taxonomy" id="1550616"/>
    <lineage>
        <taxon>Bacteria</taxon>
        <taxon>Bacillati</taxon>
        <taxon>Actinomycetota</taxon>
        <taxon>Actinomycetes</taxon>
        <taxon>Kitasatosporales</taxon>
        <taxon>Streptomycetaceae</taxon>
        <taxon>Streptomyces</taxon>
    </lineage>
</organism>
<comment type="caution">
    <text evidence="2">The sequence shown here is derived from an EMBL/GenBank/DDBJ whole genome shotgun (WGS) entry which is preliminary data.</text>
</comment>
<feature type="region of interest" description="Disordered" evidence="1">
    <location>
        <begin position="50"/>
        <end position="69"/>
    </location>
</feature>
<name>A0ABS6Z763_9ACTN</name>
<protein>
    <recommendedName>
        <fullName evidence="4">Addiction module protein</fullName>
    </recommendedName>
</protein>
<evidence type="ECO:0000313" key="3">
    <source>
        <dbReference type="Proteomes" id="UP000812013"/>
    </source>
</evidence>
<gene>
    <name evidence="2" type="ORF">GPJ59_17240</name>
</gene>
<sequence length="69" mass="7678">MSADVVTRFLSALAPADREEVQQRPREEQESLAAAWEDELRDDAELDALDELSPSAAEQEAARRVLGRP</sequence>
<proteinExistence type="predicted"/>
<evidence type="ECO:0000313" key="2">
    <source>
        <dbReference type="EMBL" id="MBW5483582.1"/>
    </source>
</evidence>
<evidence type="ECO:0008006" key="4">
    <source>
        <dbReference type="Google" id="ProtNLM"/>
    </source>
</evidence>
<keyword evidence="3" id="KW-1185">Reference proteome</keyword>
<dbReference type="RefSeq" id="WP_219668036.1">
    <property type="nucleotide sequence ID" value="NZ_WTFF01000112.1"/>
</dbReference>
<evidence type="ECO:0000256" key="1">
    <source>
        <dbReference type="SAM" id="MobiDB-lite"/>
    </source>
</evidence>